<sequence length="146" mass="15465">MRVRKVHAAVLIGAGAAMAAVTASAPASAAPPSGAHPVVLDCADQARVRPGSFLLACGDGNNYLTSLHWSGWSPGSAVATARDQVNDCRPYCAAGHFHGYRATVRLDHPKAWPGHPGRWHFTRLTVHYPANHPAGTGRDVVYPLWG</sequence>
<evidence type="ECO:0000313" key="2">
    <source>
        <dbReference type="EMBL" id="AEW99290.1"/>
    </source>
</evidence>
<accession>G8XED6</accession>
<dbReference type="AlphaFoldDB" id="F8JMS4"/>
<reference evidence="3" key="1">
    <citation type="submission" date="2011-12" db="EMBL/GenBank/DDBJ databases">
        <title>Complete genome sequence of Streptomyces cattleya strain DSM 46488.</title>
        <authorList>
            <person name="Ou H.-Y."/>
            <person name="Li P."/>
            <person name="Zhao C."/>
            <person name="O'Hagan D."/>
            <person name="Deng Z."/>
        </authorList>
    </citation>
    <scope>NUCLEOTIDE SEQUENCE [LARGE SCALE GENOMIC DNA]</scope>
    <source>
        <strain evidence="3">ATCC 35852 / DSM 46488 / JCM 4925 / NBRC 14057 / NRRL 8057</strain>
        <plasmid evidence="3">Plasmid pSCATT</plasmid>
    </source>
</reference>
<keyword evidence="2" id="KW-0614">Plasmid</keyword>
<evidence type="ECO:0000313" key="3">
    <source>
        <dbReference type="Proteomes" id="UP000007842"/>
    </source>
</evidence>
<dbReference type="HOGENOM" id="CLU_144841_0_0_11"/>
<dbReference type="EMBL" id="CP003229">
    <property type="protein sequence ID" value="AEW99290.1"/>
    <property type="molecule type" value="Genomic_DNA"/>
</dbReference>
<protein>
    <submittedName>
        <fullName evidence="2">Secreted protein</fullName>
    </submittedName>
</protein>
<feature type="signal peptide" evidence="1">
    <location>
        <begin position="1"/>
        <end position="19"/>
    </location>
</feature>
<evidence type="ECO:0000256" key="1">
    <source>
        <dbReference type="SAM" id="SignalP"/>
    </source>
</evidence>
<name>F8JMS4_STREN</name>
<dbReference type="Proteomes" id="UP000007842">
    <property type="component" value="Plasmid pSCATT"/>
</dbReference>
<keyword evidence="3" id="KW-1185">Reference proteome</keyword>
<organism evidence="2 3">
    <name type="scientific">Streptantibioticus cattleyicolor (strain ATCC 35852 / DSM 46488 / JCM 4925 / NBRC 14057 / NRRL 8057)</name>
    <name type="common">Streptomyces cattleya</name>
    <dbReference type="NCBI Taxonomy" id="1003195"/>
    <lineage>
        <taxon>Bacteria</taxon>
        <taxon>Bacillati</taxon>
        <taxon>Actinomycetota</taxon>
        <taxon>Actinomycetes</taxon>
        <taxon>Kitasatosporales</taxon>
        <taxon>Streptomycetaceae</taxon>
        <taxon>Streptantibioticus</taxon>
    </lineage>
</organism>
<gene>
    <name evidence="2" type="ordered locus">SCATT_p10970</name>
</gene>
<dbReference type="KEGG" id="scy:SCATT_p10970"/>
<accession>F8JMS4</accession>
<dbReference type="PATRIC" id="fig|1003195.11.peg.624"/>
<feature type="chain" id="PRO_5038500709" evidence="1">
    <location>
        <begin position="20"/>
        <end position="146"/>
    </location>
</feature>
<proteinExistence type="predicted"/>
<geneLocation type="plasmid" evidence="2 3">
    <name>pSCATT</name>
</geneLocation>
<dbReference type="OrthoDB" id="5149662at2"/>
<dbReference type="KEGG" id="sct:SCAT_p0644"/>
<dbReference type="RefSeq" id="WP_014151099.1">
    <property type="nucleotide sequence ID" value="NC_016113.1"/>
</dbReference>
<keyword evidence="1" id="KW-0732">Signal</keyword>